<reference evidence="4" key="1">
    <citation type="submission" date="2020-08" db="EMBL/GenBank/DDBJ databases">
        <title>Novel species isolated from subtropical streams in China.</title>
        <authorList>
            <person name="Lu H."/>
        </authorList>
    </citation>
    <scope>NUCLEOTIDE SEQUENCE</scope>
    <source>
        <strain evidence="4">LX22W</strain>
    </source>
</reference>
<feature type="compositionally biased region" description="Basic and acidic residues" evidence="3">
    <location>
        <begin position="132"/>
        <end position="147"/>
    </location>
</feature>
<evidence type="ECO:0000256" key="3">
    <source>
        <dbReference type="SAM" id="MobiDB-lite"/>
    </source>
</evidence>
<dbReference type="RefSeq" id="WP_186917905.1">
    <property type="nucleotide sequence ID" value="NZ_JACOFZ010000012.1"/>
</dbReference>
<dbReference type="AlphaFoldDB" id="A0A923HZT0"/>
<feature type="region of interest" description="Disordered" evidence="3">
    <location>
        <begin position="121"/>
        <end position="147"/>
    </location>
</feature>
<organism evidence="4 5">
    <name type="scientific">Undibacterium nitidum</name>
    <dbReference type="NCBI Taxonomy" id="2762298"/>
    <lineage>
        <taxon>Bacteria</taxon>
        <taxon>Pseudomonadati</taxon>
        <taxon>Pseudomonadota</taxon>
        <taxon>Betaproteobacteria</taxon>
        <taxon>Burkholderiales</taxon>
        <taxon>Oxalobacteraceae</taxon>
        <taxon>Undibacterium</taxon>
    </lineage>
</organism>
<protein>
    <recommendedName>
        <fullName evidence="6">Glycine zipper 2TM domain-containing protein</fullName>
    </recommendedName>
</protein>
<dbReference type="PANTHER" id="PTHR35603">
    <property type="match status" value="1"/>
</dbReference>
<evidence type="ECO:0008006" key="6">
    <source>
        <dbReference type="Google" id="ProtNLM"/>
    </source>
</evidence>
<dbReference type="EMBL" id="JACOFZ010000012">
    <property type="protein sequence ID" value="MBC3883286.1"/>
    <property type="molecule type" value="Genomic_DNA"/>
</dbReference>
<dbReference type="InterPro" id="IPR051407">
    <property type="entry name" value="Bact_OM_lipoprot/Surf_antigen"/>
</dbReference>
<evidence type="ECO:0000313" key="4">
    <source>
        <dbReference type="EMBL" id="MBC3883286.1"/>
    </source>
</evidence>
<comment type="subcellular location">
    <subcellularLocation>
        <location evidence="1">Membrane</location>
    </subcellularLocation>
</comment>
<keyword evidence="2" id="KW-0472">Membrane</keyword>
<dbReference type="Proteomes" id="UP000627446">
    <property type="component" value="Unassembled WGS sequence"/>
</dbReference>
<evidence type="ECO:0000256" key="1">
    <source>
        <dbReference type="ARBA" id="ARBA00004370"/>
    </source>
</evidence>
<dbReference type="PANTHER" id="PTHR35603:SF2">
    <property type="entry name" value="OUTER MEMBRANE LIPOPROTEIN"/>
    <property type="match status" value="1"/>
</dbReference>
<name>A0A923HZT0_9BURK</name>
<evidence type="ECO:0000313" key="5">
    <source>
        <dbReference type="Proteomes" id="UP000627446"/>
    </source>
</evidence>
<accession>A0A923HZT0</accession>
<gene>
    <name evidence="4" type="ORF">H8K36_17985</name>
</gene>
<comment type="caution">
    <text evidence="4">The sequence shown here is derived from an EMBL/GenBank/DDBJ whole genome shotgun (WGS) entry which is preliminary data.</text>
</comment>
<proteinExistence type="predicted"/>
<dbReference type="GO" id="GO:0016020">
    <property type="term" value="C:membrane"/>
    <property type="evidence" value="ECO:0007669"/>
    <property type="project" value="UniProtKB-SubCell"/>
</dbReference>
<sequence>MRIATLIISVLALSQLSGCVVHRDYAQGRYNRGYATSYQTQYPSQYPGNYQTQYSEAYANQAQQPAYASQYQEPEQYQAQPMSEVAQIVGIRNIAQARESNGGGAVLGALIGGIIGNQLGKGDGNNSHHRGRGYDRGRHRDNNDDGAGRAVATVGGAILGGVIGNEIDRSSSEPQSVQTEVTFRLPNGQVQATRLANPGHLRVGDRVRVSFQGGRWVLI</sequence>
<evidence type="ECO:0000256" key="2">
    <source>
        <dbReference type="ARBA" id="ARBA00023136"/>
    </source>
</evidence>
<keyword evidence="5" id="KW-1185">Reference proteome</keyword>